<gene>
    <name evidence="5" type="ORF">KKI46_06210</name>
</gene>
<dbReference type="PANTHER" id="PTHR47504:SF5">
    <property type="entry name" value="RIGHT ORIGIN-BINDING PROTEIN"/>
    <property type="match status" value="1"/>
</dbReference>
<organism evidence="5 6">
    <name type="scientific">Exiguobacterium acetylicum</name>
    <name type="common">Brevibacterium acetylicum</name>
    <dbReference type="NCBI Taxonomy" id="41170"/>
    <lineage>
        <taxon>Bacteria</taxon>
        <taxon>Bacillati</taxon>
        <taxon>Bacillota</taxon>
        <taxon>Bacilli</taxon>
        <taxon>Bacillales</taxon>
        <taxon>Bacillales Family XII. Incertae Sedis</taxon>
        <taxon>Exiguobacterium</taxon>
    </lineage>
</organism>
<accession>A0ABX8GDL9</accession>
<dbReference type="InterPro" id="IPR029442">
    <property type="entry name" value="GyrI-like"/>
</dbReference>
<dbReference type="InterPro" id="IPR009057">
    <property type="entry name" value="Homeodomain-like_sf"/>
</dbReference>
<protein>
    <submittedName>
        <fullName evidence="5">AraC family transcriptional regulator</fullName>
    </submittedName>
</protein>
<dbReference type="Proteomes" id="UP000679498">
    <property type="component" value="Chromosome"/>
</dbReference>
<dbReference type="Pfam" id="PF06445">
    <property type="entry name" value="GyrI-like"/>
    <property type="match status" value="1"/>
</dbReference>
<dbReference type="RefSeq" id="WP_029341309.1">
    <property type="nucleotide sequence ID" value="NZ_CP075897.1"/>
</dbReference>
<dbReference type="SMART" id="SM00871">
    <property type="entry name" value="AraC_E_bind"/>
    <property type="match status" value="1"/>
</dbReference>
<reference evidence="5 6" key="1">
    <citation type="submission" date="2021-05" db="EMBL/GenBank/DDBJ databases">
        <title>Biocontrol using Exiguobacterium acetylicum SI17 against litchi downy blight caused by Peronophythora litchii.</title>
        <authorList>
            <person name="Zheng L."/>
        </authorList>
    </citation>
    <scope>NUCLEOTIDE SEQUENCE [LARGE SCALE GENOMIC DNA]</scope>
    <source>
        <strain evidence="5 6">SI17</strain>
    </source>
</reference>
<dbReference type="Gene3D" id="3.20.80.10">
    <property type="entry name" value="Regulatory factor, effector binding domain"/>
    <property type="match status" value="1"/>
</dbReference>
<dbReference type="EMBL" id="CP075897">
    <property type="protein sequence ID" value="QWB31242.1"/>
    <property type="molecule type" value="Genomic_DNA"/>
</dbReference>
<dbReference type="SMART" id="SM00342">
    <property type="entry name" value="HTH_ARAC"/>
    <property type="match status" value="1"/>
</dbReference>
<name>A0ABX8GDL9_EXIAC</name>
<evidence type="ECO:0000313" key="6">
    <source>
        <dbReference type="Proteomes" id="UP000679498"/>
    </source>
</evidence>
<keyword evidence="3" id="KW-0804">Transcription</keyword>
<dbReference type="SUPFAM" id="SSF46689">
    <property type="entry name" value="Homeodomain-like"/>
    <property type="match status" value="2"/>
</dbReference>
<evidence type="ECO:0000256" key="3">
    <source>
        <dbReference type="ARBA" id="ARBA00023163"/>
    </source>
</evidence>
<dbReference type="Gene3D" id="1.10.10.60">
    <property type="entry name" value="Homeodomain-like"/>
    <property type="match status" value="2"/>
</dbReference>
<dbReference type="Pfam" id="PF12833">
    <property type="entry name" value="HTH_18"/>
    <property type="match status" value="1"/>
</dbReference>
<dbReference type="PANTHER" id="PTHR47504">
    <property type="entry name" value="RIGHT ORIGIN-BINDING PROTEIN"/>
    <property type="match status" value="1"/>
</dbReference>
<dbReference type="InterPro" id="IPR050959">
    <property type="entry name" value="MarA-like"/>
</dbReference>
<dbReference type="InterPro" id="IPR011256">
    <property type="entry name" value="Reg_factor_effector_dom_sf"/>
</dbReference>
<evidence type="ECO:0000256" key="1">
    <source>
        <dbReference type="ARBA" id="ARBA00023015"/>
    </source>
</evidence>
<proteinExistence type="predicted"/>
<keyword evidence="6" id="KW-1185">Reference proteome</keyword>
<sequence>MLDQLNQLMRYIDEHLTEELSPQDITRLTGLSDYHFRRMFSYMSGVTLTEYIKQRRLSEANRDLIQGASVTTVAFQYGFRSVEGFSRAFRNWSGYLPSFAIKHQIQKNFPPFTFYLEIKGGTSMEFKIEEKSSFFITGVSKRVPIQFEGVNESIIELAQSITTDQRRQMKAMADLYPNHILNVSFDHEEQFQEETGSLTHMLGYATTQKLTDSGIGLEQLYIDASTWVIFPNRGPFPATLQDTMARSYSEWLPSSGYELIDLPAISFTIHGDDPEQVYSEVWVAVSKKSSEQ</sequence>
<keyword evidence="2" id="KW-0238">DNA-binding</keyword>
<feature type="domain" description="HTH araC/xylS-type" evidence="4">
    <location>
        <begin position="6"/>
        <end position="103"/>
    </location>
</feature>
<dbReference type="SUPFAM" id="SSF55136">
    <property type="entry name" value="Probable bacterial effector-binding domain"/>
    <property type="match status" value="1"/>
</dbReference>
<evidence type="ECO:0000259" key="4">
    <source>
        <dbReference type="PROSITE" id="PS01124"/>
    </source>
</evidence>
<dbReference type="GeneID" id="88811260"/>
<keyword evidence="1" id="KW-0805">Transcription regulation</keyword>
<evidence type="ECO:0000313" key="5">
    <source>
        <dbReference type="EMBL" id="QWB31242.1"/>
    </source>
</evidence>
<dbReference type="InterPro" id="IPR018060">
    <property type="entry name" value="HTH_AraC"/>
</dbReference>
<dbReference type="PROSITE" id="PS01124">
    <property type="entry name" value="HTH_ARAC_FAMILY_2"/>
    <property type="match status" value="1"/>
</dbReference>
<dbReference type="InterPro" id="IPR010499">
    <property type="entry name" value="AraC_E-bd"/>
</dbReference>
<evidence type="ECO:0000256" key="2">
    <source>
        <dbReference type="ARBA" id="ARBA00023125"/>
    </source>
</evidence>